<dbReference type="Pfam" id="PF12833">
    <property type="entry name" value="HTH_18"/>
    <property type="match status" value="1"/>
</dbReference>
<evidence type="ECO:0000259" key="4">
    <source>
        <dbReference type="PROSITE" id="PS01124"/>
    </source>
</evidence>
<protein>
    <submittedName>
        <fullName evidence="5">Helix-turn-helix domain-containing protein</fullName>
    </submittedName>
</protein>
<keyword evidence="6" id="KW-1185">Reference proteome</keyword>
<keyword evidence="2" id="KW-0238">DNA-binding</keyword>
<name>A0ABZ2Q4M7_9FLAO</name>
<feature type="domain" description="HTH araC/xylS-type" evidence="4">
    <location>
        <begin position="199"/>
        <end position="300"/>
    </location>
</feature>
<evidence type="ECO:0000256" key="1">
    <source>
        <dbReference type="ARBA" id="ARBA00023015"/>
    </source>
</evidence>
<evidence type="ECO:0000256" key="3">
    <source>
        <dbReference type="ARBA" id="ARBA00023163"/>
    </source>
</evidence>
<dbReference type="PANTHER" id="PTHR43280">
    <property type="entry name" value="ARAC-FAMILY TRANSCRIPTIONAL REGULATOR"/>
    <property type="match status" value="1"/>
</dbReference>
<dbReference type="SUPFAM" id="SSF46689">
    <property type="entry name" value="Homeodomain-like"/>
    <property type="match status" value="1"/>
</dbReference>
<evidence type="ECO:0000313" key="6">
    <source>
        <dbReference type="Proteomes" id="UP001447857"/>
    </source>
</evidence>
<dbReference type="PRINTS" id="PR00032">
    <property type="entry name" value="HTHARAC"/>
</dbReference>
<dbReference type="PROSITE" id="PS01124">
    <property type="entry name" value="HTH_ARAC_FAMILY_2"/>
    <property type="match status" value="1"/>
</dbReference>
<accession>A0ABZ2Q4M7</accession>
<evidence type="ECO:0000313" key="5">
    <source>
        <dbReference type="EMBL" id="WXK49366.1"/>
    </source>
</evidence>
<dbReference type="PANTHER" id="PTHR43280:SF32">
    <property type="entry name" value="TRANSCRIPTIONAL REGULATORY PROTEIN"/>
    <property type="match status" value="1"/>
</dbReference>
<evidence type="ECO:0000256" key="2">
    <source>
        <dbReference type="ARBA" id="ARBA00023125"/>
    </source>
</evidence>
<dbReference type="Proteomes" id="UP001447857">
    <property type="component" value="Chromosome"/>
</dbReference>
<dbReference type="InterPro" id="IPR018060">
    <property type="entry name" value="HTH_AraC"/>
</dbReference>
<reference evidence="5 6" key="1">
    <citation type="submission" date="2024-02" db="EMBL/GenBank/DDBJ databases">
        <title>complete genome of Flavobacterium ginsenosidimutans Str. YTB16.</title>
        <authorList>
            <person name="Wang Q."/>
        </authorList>
    </citation>
    <scope>NUCLEOTIDE SEQUENCE [LARGE SCALE GENOMIC DNA]</scope>
    <source>
        <strain evidence="5 6">YTB16</strain>
    </source>
</reference>
<organism evidence="5 6">
    <name type="scientific">Flavobacterium ginsenosidimutans</name>
    <dbReference type="NCBI Taxonomy" id="687844"/>
    <lineage>
        <taxon>Bacteria</taxon>
        <taxon>Pseudomonadati</taxon>
        <taxon>Bacteroidota</taxon>
        <taxon>Flavobacteriia</taxon>
        <taxon>Flavobacteriales</taxon>
        <taxon>Flavobacteriaceae</taxon>
        <taxon>Flavobacterium</taxon>
    </lineage>
</organism>
<sequence>MMEKFVNIDTIADLHHYYNYGSPRHPLITIIDLKAVKTRNRGVEDAFYRLGLYTVVFKKFKGELRYGRSTYDFQDGSLMFAAPNQVLSPSENTIIEEGWFLAFHPDLLYGSLLGKNIGSYSFFKYDVNEALHISDAERKTLEESIQKIKMEYSQNMDKHTQGLIVSNLELMLQYCDRFYNRQFLTRSKVNNDFVQQFEDLLQNYFEADDLADKGLPEVKYFAEQLNLSANYLSDLLNKYTGKTTIEHIHLQLVEKAKSILWGSNKSVSEIAYSLGFDHPSHFSKIFKMKTGKSPKNFRLAQ</sequence>
<dbReference type="EMBL" id="CP147988">
    <property type="protein sequence ID" value="WXK49366.1"/>
    <property type="molecule type" value="Genomic_DNA"/>
</dbReference>
<dbReference type="SMART" id="SM00342">
    <property type="entry name" value="HTH_ARAC"/>
    <property type="match status" value="1"/>
</dbReference>
<proteinExistence type="predicted"/>
<dbReference type="Gene3D" id="1.10.10.60">
    <property type="entry name" value="Homeodomain-like"/>
    <property type="match status" value="2"/>
</dbReference>
<dbReference type="InterPro" id="IPR020449">
    <property type="entry name" value="Tscrpt_reg_AraC-type_HTH"/>
</dbReference>
<keyword evidence="3" id="KW-0804">Transcription</keyword>
<keyword evidence="1" id="KW-0805">Transcription regulation</keyword>
<dbReference type="RefSeq" id="WP_338839988.1">
    <property type="nucleotide sequence ID" value="NZ_CP147988.1"/>
</dbReference>
<gene>
    <name evidence="5" type="ORF">V6624_20300</name>
</gene>
<dbReference type="InterPro" id="IPR009057">
    <property type="entry name" value="Homeodomain-like_sf"/>
</dbReference>